<feature type="transmembrane region" description="Helical" evidence="3">
    <location>
        <begin position="21"/>
        <end position="37"/>
    </location>
</feature>
<organism evidence="5 6">
    <name type="scientific">Trichocoleus desertorum GB2-A4</name>
    <dbReference type="NCBI Taxonomy" id="2933944"/>
    <lineage>
        <taxon>Bacteria</taxon>
        <taxon>Bacillati</taxon>
        <taxon>Cyanobacteriota</taxon>
        <taxon>Cyanophyceae</taxon>
        <taxon>Leptolyngbyales</taxon>
        <taxon>Trichocoleusaceae</taxon>
        <taxon>Trichocoleus</taxon>
    </lineage>
</organism>
<dbReference type="EMBL" id="JAMPKM010000005">
    <property type="protein sequence ID" value="MEP0817491.1"/>
    <property type="molecule type" value="Genomic_DNA"/>
</dbReference>
<evidence type="ECO:0000313" key="5">
    <source>
        <dbReference type="EMBL" id="MEP0817491.1"/>
    </source>
</evidence>
<keyword evidence="3" id="KW-0472">Membrane</keyword>
<evidence type="ECO:0000259" key="4">
    <source>
        <dbReference type="Pfam" id="PF13458"/>
    </source>
</evidence>
<evidence type="ECO:0000313" key="6">
    <source>
        <dbReference type="Proteomes" id="UP001464891"/>
    </source>
</evidence>
<dbReference type="InterPro" id="IPR028082">
    <property type="entry name" value="Peripla_BP_I"/>
</dbReference>
<accession>A0ABV0J900</accession>
<name>A0ABV0J900_9CYAN</name>
<keyword evidence="2" id="KW-0732">Signal</keyword>
<evidence type="ECO:0000256" key="2">
    <source>
        <dbReference type="ARBA" id="ARBA00022729"/>
    </source>
</evidence>
<reference evidence="5 6" key="1">
    <citation type="submission" date="2022-04" db="EMBL/GenBank/DDBJ databases">
        <title>Positive selection, recombination, and allopatry shape intraspecific diversity of widespread and dominant cyanobacteria.</title>
        <authorList>
            <person name="Wei J."/>
            <person name="Shu W."/>
            <person name="Hu C."/>
        </authorList>
    </citation>
    <scope>NUCLEOTIDE SEQUENCE [LARGE SCALE GENOMIC DNA]</scope>
    <source>
        <strain evidence="5 6">GB2-A4</strain>
    </source>
</reference>
<gene>
    <name evidence="5" type="ORF">NC998_10330</name>
</gene>
<dbReference type="SUPFAM" id="SSF53822">
    <property type="entry name" value="Periplasmic binding protein-like I"/>
    <property type="match status" value="1"/>
</dbReference>
<protein>
    <submittedName>
        <fullName evidence="5">ABC transporter substrate-binding protein</fullName>
    </submittedName>
</protein>
<keyword evidence="6" id="KW-1185">Reference proteome</keyword>
<keyword evidence="3" id="KW-0812">Transmembrane</keyword>
<evidence type="ECO:0000256" key="1">
    <source>
        <dbReference type="ARBA" id="ARBA00010062"/>
    </source>
</evidence>
<evidence type="ECO:0000256" key="3">
    <source>
        <dbReference type="SAM" id="Phobius"/>
    </source>
</evidence>
<dbReference type="PANTHER" id="PTHR30483">
    <property type="entry name" value="LEUCINE-SPECIFIC-BINDING PROTEIN"/>
    <property type="match status" value="1"/>
</dbReference>
<dbReference type="Gene3D" id="3.40.50.2300">
    <property type="match status" value="2"/>
</dbReference>
<dbReference type="InterPro" id="IPR051010">
    <property type="entry name" value="BCAA_transport"/>
</dbReference>
<dbReference type="PANTHER" id="PTHR30483:SF6">
    <property type="entry name" value="PERIPLASMIC BINDING PROTEIN OF ABC TRANSPORTER FOR NATURAL AMINO ACIDS"/>
    <property type="match status" value="1"/>
</dbReference>
<dbReference type="CDD" id="cd06268">
    <property type="entry name" value="PBP1_ABC_transporter_LIVBP-like"/>
    <property type="match status" value="1"/>
</dbReference>
<sequence length="466" mass="49452">MTSTQKSNSTSVRPKASVPPIVLLLIGLGVVTGISWLKGNIFSPSSQSLNAGALKDRMSLGNKLLIEADATPEKRAGVAAFAKGDFKGAIAQFEASLRKRQNDPETLIYLNNARVDDTALRIAVGVPIGSNLNVAQEMLRGVAQAQDEVNRNGGIDGVPLQVEIVNDENNPEIVKQVATELVKDSRILAVVGHNASNASLVAAPIYQQGQLVMVTPTSFANNLSGFGSYVFRAVPTTRLMAEPLAQYVVGTTRKTNIAVCYDSQAPDNVSFKDEFVAALVAQGGKLVPTVCDFSTPNFNPTTAIAQAVSSGAEGLLVSPHIDRLDRAIDLARANQGRLALLGSPTLYTIKTPQSGQADMNGLVLPVPWHPTAFADHPFAINAKYRWGGAVNWRTAMAYDASRAIIKGLEQDKTRSGLQNVLRSPAFSASGAGDPVKFLPSGDRLGQAVLVQIQPSASGYDFAPLRP</sequence>
<dbReference type="RefSeq" id="WP_190435528.1">
    <property type="nucleotide sequence ID" value="NZ_JAMPKM010000005.1"/>
</dbReference>
<dbReference type="Proteomes" id="UP001464891">
    <property type="component" value="Unassembled WGS sequence"/>
</dbReference>
<dbReference type="Pfam" id="PF13458">
    <property type="entry name" value="Peripla_BP_6"/>
    <property type="match status" value="1"/>
</dbReference>
<comment type="caution">
    <text evidence="5">The sequence shown here is derived from an EMBL/GenBank/DDBJ whole genome shotgun (WGS) entry which is preliminary data.</text>
</comment>
<comment type="similarity">
    <text evidence="1">Belongs to the leucine-binding protein family.</text>
</comment>
<proteinExistence type="inferred from homology"/>
<dbReference type="InterPro" id="IPR028081">
    <property type="entry name" value="Leu-bd"/>
</dbReference>
<feature type="domain" description="Leucine-binding protein" evidence="4">
    <location>
        <begin position="133"/>
        <end position="446"/>
    </location>
</feature>
<keyword evidence="3" id="KW-1133">Transmembrane helix</keyword>